<comment type="caution">
    <text evidence="10">The sequence shown here is derived from an EMBL/GenBank/DDBJ whole genome shotgun (WGS) entry which is preliminary data.</text>
</comment>
<evidence type="ECO:0000256" key="3">
    <source>
        <dbReference type="ARBA" id="ARBA00022574"/>
    </source>
</evidence>
<protein>
    <recommendedName>
        <fullName evidence="9">Groucho/TLE N-terminal Q-rich domain-containing protein</fullName>
    </recommendedName>
</protein>
<dbReference type="PANTHER" id="PTHR10814:SF21">
    <property type="entry name" value="PROTEIN GROUCHO"/>
    <property type="match status" value="1"/>
</dbReference>
<dbReference type="InterPro" id="IPR015943">
    <property type="entry name" value="WD40/YVTN_repeat-like_dom_sf"/>
</dbReference>
<dbReference type="SUPFAM" id="SSF50978">
    <property type="entry name" value="WD40 repeat-like"/>
    <property type="match status" value="1"/>
</dbReference>
<keyword evidence="3 6" id="KW-0853">WD repeat</keyword>
<keyword evidence="7" id="KW-0175">Coiled coil</keyword>
<keyword evidence="4" id="KW-0677">Repeat</keyword>
<evidence type="ECO:0000256" key="7">
    <source>
        <dbReference type="SAM" id="Coils"/>
    </source>
</evidence>
<dbReference type="PANTHER" id="PTHR10814">
    <property type="entry name" value="TRANSDUCIN-LIKE ENHANCER PROTEIN"/>
    <property type="match status" value="1"/>
</dbReference>
<evidence type="ECO:0000256" key="4">
    <source>
        <dbReference type="ARBA" id="ARBA00022737"/>
    </source>
</evidence>
<name>A0AAV5TYA8_9BILA</name>
<dbReference type="PROSITE" id="PS50294">
    <property type="entry name" value="WD_REPEATS_REGION"/>
    <property type="match status" value="1"/>
</dbReference>
<dbReference type="InterPro" id="IPR019775">
    <property type="entry name" value="WD40_repeat_CS"/>
</dbReference>
<dbReference type="GO" id="GO:0005634">
    <property type="term" value="C:nucleus"/>
    <property type="evidence" value="ECO:0007669"/>
    <property type="project" value="UniProtKB-SubCell"/>
</dbReference>
<evidence type="ECO:0000256" key="2">
    <source>
        <dbReference type="ARBA" id="ARBA00005969"/>
    </source>
</evidence>
<keyword evidence="11" id="KW-1185">Reference proteome</keyword>
<dbReference type="InterPro" id="IPR001680">
    <property type="entry name" value="WD40_rpt"/>
</dbReference>
<feature type="domain" description="Groucho/TLE N-terminal Q-rich" evidence="9">
    <location>
        <begin position="91"/>
        <end position="197"/>
    </location>
</feature>
<dbReference type="Pfam" id="PF03920">
    <property type="entry name" value="TLE_N"/>
    <property type="match status" value="1"/>
</dbReference>
<dbReference type="Proteomes" id="UP001432027">
    <property type="component" value="Unassembled WGS sequence"/>
</dbReference>
<sequence length="679" mass="73292">AVFPLSIRYRVFLSCAARNFACASSNAGALFSCQMLANTLSLQDRPALGRYGRLRPIDNWRRERVGGYHTMYNNRHGAAGGSRGGGGNPFLDALEKLKEDYNHMQAQLSTQRAELDKLNAEKEQLQRHYMMYYEMSCGLNMEMQKQSEVAKRMNTLLQSMIQYVPPEQQATTMQAMERAKQISLPELQQLSAASQAQQIMGMAGPMGAMGGALGMAGALGGPGGLNMAAIAAAMGGMRPPQQTDDRPAQSSSRQSSSRHRSHSPVVGEKKPKIEAEDGDDDEIDVQNDDPAGPATNGKTGRDSAHSGISSSGASTPAAKNFAALGQPRLPLAQLDPTTRMLMQGMMAQNGKQQYSFRVDGSGAIAPTTFPPDALSDPAAPKSVKAIHDLPHGEVVCAVAISKDAQRVFTGGKGCVKIWDLASNTSQARARLECLEDNYIRSCKLFAEGTHLVVGGEASNILLFDIETQKEVAKLDTTAQACYALALNQESKLLYACCADGAVVIFDLASMQEVARLPGHTDGASCVDLSGDGLRLWTGGLDHTLRSWDIRERRELSNIDFASQIFSLGCSPTEDWVAVGLDTNQIEVVNTQPGAKDRYQLHRHDSCVLSLRFAHSGKWFCTTGKDNLLNVWRSPYGALSVRASESSSVLSCDISSDDSVIVTGSGEKKATVYQVQYESS</sequence>
<dbReference type="PRINTS" id="PR01850">
    <property type="entry name" value="GROUCHOFAMLY"/>
</dbReference>
<dbReference type="Pfam" id="PF00400">
    <property type="entry name" value="WD40"/>
    <property type="match status" value="3"/>
</dbReference>
<feature type="repeat" description="WD" evidence="6">
    <location>
        <begin position="516"/>
        <end position="557"/>
    </location>
</feature>
<reference evidence="10" key="1">
    <citation type="submission" date="2023-10" db="EMBL/GenBank/DDBJ databases">
        <title>Genome assembly of Pristionchus species.</title>
        <authorList>
            <person name="Yoshida K."/>
            <person name="Sommer R.J."/>
        </authorList>
    </citation>
    <scope>NUCLEOTIDE SEQUENCE</scope>
    <source>
        <strain evidence="10">RS0144</strain>
    </source>
</reference>
<evidence type="ECO:0000256" key="8">
    <source>
        <dbReference type="SAM" id="MobiDB-lite"/>
    </source>
</evidence>
<feature type="coiled-coil region" evidence="7">
    <location>
        <begin position="91"/>
        <end position="135"/>
    </location>
</feature>
<feature type="repeat" description="WD" evidence="6">
    <location>
        <begin position="600"/>
        <end position="631"/>
    </location>
</feature>
<dbReference type="FunFam" id="2.130.10.10:FF:001072">
    <property type="entry name" value="Transcription factor unc-37"/>
    <property type="match status" value="1"/>
</dbReference>
<feature type="region of interest" description="Disordered" evidence="8">
    <location>
        <begin position="236"/>
        <end position="316"/>
    </location>
</feature>
<evidence type="ECO:0000313" key="11">
    <source>
        <dbReference type="Proteomes" id="UP001432027"/>
    </source>
</evidence>
<dbReference type="InterPro" id="IPR009146">
    <property type="entry name" value="Groucho_enhance"/>
</dbReference>
<feature type="non-terminal residue" evidence="10">
    <location>
        <position position="1"/>
    </location>
</feature>
<dbReference type="CDD" id="cd00200">
    <property type="entry name" value="WD40"/>
    <property type="match status" value="1"/>
</dbReference>
<keyword evidence="5" id="KW-0539">Nucleus</keyword>
<dbReference type="PROSITE" id="PS00678">
    <property type="entry name" value="WD_REPEATS_1"/>
    <property type="match status" value="1"/>
</dbReference>
<proteinExistence type="inferred from homology"/>
<evidence type="ECO:0000313" key="10">
    <source>
        <dbReference type="EMBL" id="GMS99063.1"/>
    </source>
</evidence>
<accession>A0AAV5TYA8</accession>
<organism evidence="10 11">
    <name type="scientific">Pristionchus entomophagus</name>
    <dbReference type="NCBI Taxonomy" id="358040"/>
    <lineage>
        <taxon>Eukaryota</taxon>
        <taxon>Metazoa</taxon>
        <taxon>Ecdysozoa</taxon>
        <taxon>Nematoda</taxon>
        <taxon>Chromadorea</taxon>
        <taxon>Rhabditida</taxon>
        <taxon>Rhabditina</taxon>
        <taxon>Diplogasteromorpha</taxon>
        <taxon>Diplogasteroidea</taxon>
        <taxon>Neodiplogasteridae</taxon>
        <taxon>Pristionchus</taxon>
    </lineage>
</organism>
<evidence type="ECO:0000256" key="5">
    <source>
        <dbReference type="ARBA" id="ARBA00023242"/>
    </source>
</evidence>
<comment type="subcellular location">
    <subcellularLocation>
        <location evidence="1">Nucleus</location>
    </subcellularLocation>
</comment>
<dbReference type="EMBL" id="BTSX01000005">
    <property type="protein sequence ID" value="GMS99063.1"/>
    <property type="molecule type" value="Genomic_DNA"/>
</dbReference>
<dbReference type="InterPro" id="IPR036322">
    <property type="entry name" value="WD40_repeat_dom_sf"/>
</dbReference>
<feature type="compositionally biased region" description="Low complexity" evidence="8">
    <location>
        <begin position="305"/>
        <end position="316"/>
    </location>
</feature>
<dbReference type="GO" id="GO:0003714">
    <property type="term" value="F:transcription corepressor activity"/>
    <property type="evidence" value="ECO:0007669"/>
    <property type="project" value="TreeGrafter"/>
</dbReference>
<dbReference type="InterPro" id="IPR005617">
    <property type="entry name" value="Groucho/TLE_N"/>
</dbReference>
<evidence type="ECO:0000259" key="9">
    <source>
        <dbReference type="Pfam" id="PF03920"/>
    </source>
</evidence>
<dbReference type="AlphaFoldDB" id="A0AAV5TYA8"/>
<evidence type="ECO:0000256" key="1">
    <source>
        <dbReference type="ARBA" id="ARBA00004123"/>
    </source>
</evidence>
<dbReference type="SMART" id="SM00320">
    <property type="entry name" value="WD40"/>
    <property type="match status" value="7"/>
</dbReference>
<feature type="compositionally biased region" description="Acidic residues" evidence="8">
    <location>
        <begin position="276"/>
        <end position="287"/>
    </location>
</feature>
<dbReference type="Gene3D" id="2.130.10.10">
    <property type="entry name" value="YVTN repeat-like/Quinoprotein amine dehydrogenase"/>
    <property type="match status" value="1"/>
</dbReference>
<comment type="similarity">
    <text evidence="2">Belongs to the WD repeat Groucho/TLE family.</text>
</comment>
<evidence type="ECO:0000256" key="6">
    <source>
        <dbReference type="PROSITE-ProRule" id="PRU00221"/>
    </source>
</evidence>
<gene>
    <name evidence="10" type="ORF">PENTCL1PPCAC_21238</name>
</gene>
<dbReference type="GO" id="GO:0005667">
    <property type="term" value="C:transcription regulator complex"/>
    <property type="evidence" value="ECO:0007669"/>
    <property type="project" value="TreeGrafter"/>
</dbReference>
<dbReference type="GO" id="GO:0090090">
    <property type="term" value="P:negative regulation of canonical Wnt signaling pathway"/>
    <property type="evidence" value="ECO:0007669"/>
    <property type="project" value="TreeGrafter"/>
</dbReference>
<dbReference type="PROSITE" id="PS50082">
    <property type="entry name" value="WD_REPEATS_2"/>
    <property type="match status" value="2"/>
</dbReference>